<organism evidence="1 2">
    <name type="scientific">Saccharopolyspora shandongensis</name>
    <dbReference type="NCBI Taxonomy" id="418495"/>
    <lineage>
        <taxon>Bacteria</taxon>
        <taxon>Bacillati</taxon>
        <taxon>Actinomycetota</taxon>
        <taxon>Actinomycetes</taxon>
        <taxon>Pseudonocardiales</taxon>
        <taxon>Pseudonocardiaceae</taxon>
        <taxon>Saccharopolyspora</taxon>
    </lineage>
</organism>
<evidence type="ECO:0000313" key="1">
    <source>
        <dbReference type="EMBL" id="SDY63538.1"/>
    </source>
</evidence>
<reference evidence="2" key="1">
    <citation type="submission" date="2016-10" db="EMBL/GenBank/DDBJ databases">
        <authorList>
            <person name="Varghese N."/>
            <person name="Submissions S."/>
        </authorList>
    </citation>
    <scope>NUCLEOTIDE SEQUENCE [LARGE SCALE GENOMIC DNA]</scope>
    <source>
        <strain evidence="2">CGMCC 4.3530</strain>
    </source>
</reference>
<dbReference type="Proteomes" id="UP000199529">
    <property type="component" value="Unassembled WGS sequence"/>
</dbReference>
<dbReference type="EMBL" id="FNOK01000031">
    <property type="protein sequence ID" value="SDY63538.1"/>
    <property type="molecule type" value="Genomic_DNA"/>
</dbReference>
<dbReference type="RefSeq" id="WP_177226725.1">
    <property type="nucleotide sequence ID" value="NZ_FNOK01000031.1"/>
</dbReference>
<sequence>MSTRSSRLAEWFTTGRASWACRECRSPIRRVPADPRVWVHATTGLRRCTTGEDVTVAWPVADPGCSPHPNRMEVA</sequence>
<dbReference type="AlphaFoldDB" id="A0A1H3LHU6"/>
<dbReference type="STRING" id="418495.SAMN05216215_103163"/>
<proteinExistence type="predicted"/>
<name>A0A1H3LHU6_9PSEU</name>
<gene>
    <name evidence="1" type="ORF">SAMN05216215_103163</name>
</gene>
<keyword evidence="2" id="KW-1185">Reference proteome</keyword>
<accession>A0A1H3LHU6</accession>
<protein>
    <submittedName>
        <fullName evidence="1">Uncharacterized protein</fullName>
    </submittedName>
</protein>
<evidence type="ECO:0000313" key="2">
    <source>
        <dbReference type="Proteomes" id="UP000199529"/>
    </source>
</evidence>